<dbReference type="EMBL" id="MJEQ01037190">
    <property type="protein sequence ID" value="OIS99366.1"/>
    <property type="molecule type" value="Genomic_DNA"/>
</dbReference>
<name>A0A1J6INR9_NICAT</name>
<proteinExistence type="predicted"/>
<dbReference type="SMR" id="A0A1J6INR9"/>
<comment type="caution">
    <text evidence="1">The sequence shown here is derived from an EMBL/GenBank/DDBJ whole genome shotgun (WGS) entry which is preliminary data.</text>
</comment>
<dbReference type="KEGG" id="nau:109231015"/>
<sequence>MDGEIQVLELMADEKIRYLFDHLCTVVRFRVSWALERLSSKLHFLRMLLIQEETVEKFSKDGGDILTLSLYQMDLDRTLFLLRSYLRTLPKRLKTMHFTYKSYRVGNRIC</sequence>
<accession>A0A1J6INR9</accession>
<dbReference type="STRING" id="49451.A0A1J6INR9"/>
<dbReference type="InterPro" id="IPR036224">
    <property type="entry name" value="GINS_bundle-like_dom_sf"/>
</dbReference>
<evidence type="ECO:0000313" key="2">
    <source>
        <dbReference type="Proteomes" id="UP000187609"/>
    </source>
</evidence>
<dbReference type="AlphaFoldDB" id="A0A1J6INR9"/>
<gene>
    <name evidence="1" type="ORF">A4A49_02241</name>
</gene>
<organism evidence="1 2">
    <name type="scientific">Nicotiana attenuata</name>
    <name type="common">Coyote tobacco</name>
    <dbReference type="NCBI Taxonomy" id="49451"/>
    <lineage>
        <taxon>Eukaryota</taxon>
        <taxon>Viridiplantae</taxon>
        <taxon>Streptophyta</taxon>
        <taxon>Embryophyta</taxon>
        <taxon>Tracheophyta</taxon>
        <taxon>Spermatophyta</taxon>
        <taxon>Magnoliopsida</taxon>
        <taxon>eudicotyledons</taxon>
        <taxon>Gunneridae</taxon>
        <taxon>Pentapetalae</taxon>
        <taxon>asterids</taxon>
        <taxon>lamiids</taxon>
        <taxon>Solanales</taxon>
        <taxon>Solanaceae</taxon>
        <taxon>Nicotianoideae</taxon>
        <taxon>Nicotianeae</taxon>
        <taxon>Nicotiana</taxon>
    </lineage>
</organism>
<dbReference type="Gene3D" id="1.20.58.1030">
    <property type="match status" value="1"/>
</dbReference>
<dbReference type="Gramene" id="OIS99366">
    <property type="protein sequence ID" value="OIS99366"/>
    <property type="gene ID" value="A4A49_02241"/>
</dbReference>
<keyword evidence="2" id="KW-1185">Reference proteome</keyword>
<dbReference type="Proteomes" id="UP000187609">
    <property type="component" value="Unassembled WGS sequence"/>
</dbReference>
<evidence type="ECO:0000313" key="1">
    <source>
        <dbReference type="EMBL" id="OIS99366.1"/>
    </source>
</evidence>
<dbReference type="SUPFAM" id="SSF158573">
    <property type="entry name" value="GINS helical bundle-like"/>
    <property type="match status" value="1"/>
</dbReference>
<protein>
    <submittedName>
        <fullName evidence="1">Uncharacterized protein</fullName>
    </submittedName>
</protein>
<reference evidence="1" key="1">
    <citation type="submission" date="2016-11" db="EMBL/GenBank/DDBJ databases">
        <title>The genome of Nicotiana attenuata.</title>
        <authorList>
            <person name="Xu S."/>
            <person name="Brockmoeller T."/>
            <person name="Gaquerel E."/>
            <person name="Navarro A."/>
            <person name="Kuhl H."/>
            <person name="Gase K."/>
            <person name="Ling Z."/>
            <person name="Zhou W."/>
            <person name="Kreitzer C."/>
            <person name="Stanke M."/>
            <person name="Tang H."/>
            <person name="Lyons E."/>
            <person name="Pandey P."/>
            <person name="Pandey S.P."/>
            <person name="Timmermann B."/>
            <person name="Baldwin I.T."/>
        </authorList>
    </citation>
    <scope>NUCLEOTIDE SEQUENCE [LARGE SCALE GENOMIC DNA]</scope>
    <source>
        <strain evidence="1">UT</strain>
    </source>
</reference>